<dbReference type="GO" id="GO:0006793">
    <property type="term" value="P:phosphorus metabolic process"/>
    <property type="evidence" value="ECO:0007669"/>
    <property type="project" value="InterPro"/>
</dbReference>
<accession>A0A3S0RE19</accession>
<evidence type="ECO:0000313" key="6">
    <source>
        <dbReference type="EMBL" id="RUL63909.1"/>
    </source>
</evidence>
<dbReference type="PANTHER" id="PTHR34383:SF1">
    <property type="entry name" value="ADP-POLYPHOSPHATE PHOSPHOTRANSFERASE"/>
    <property type="match status" value="1"/>
</dbReference>
<comment type="function">
    <text evidence="4">Uses inorganic polyphosphate (polyP) as a donor to convert GDP to GTP or ADP to ATP.</text>
</comment>
<dbReference type="RefSeq" id="WP_126673190.1">
    <property type="nucleotide sequence ID" value="NZ_RYZR01000005.1"/>
</dbReference>
<dbReference type="AlphaFoldDB" id="A0A3S0RE19"/>
<dbReference type="Proteomes" id="UP000267077">
    <property type="component" value="Unassembled WGS sequence"/>
</dbReference>
<evidence type="ECO:0000313" key="7">
    <source>
        <dbReference type="Proteomes" id="UP000267077"/>
    </source>
</evidence>
<proteinExistence type="inferred from homology"/>
<organism evidence="6 7">
    <name type="scientific">Dyella dinghuensis</name>
    <dbReference type="NCBI Taxonomy" id="1920169"/>
    <lineage>
        <taxon>Bacteria</taxon>
        <taxon>Pseudomonadati</taxon>
        <taxon>Pseudomonadota</taxon>
        <taxon>Gammaproteobacteria</taxon>
        <taxon>Lysobacterales</taxon>
        <taxon>Rhodanobacteraceae</taxon>
        <taxon>Dyella</taxon>
    </lineage>
</organism>
<evidence type="ECO:0000256" key="1">
    <source>
        <dbReference type="ARBA" id="ARBA00009924"/>
    </source>
</evidence>
<evidence type="ECO:0000256" key="4">
    <source>
        <dbReference type="RuleBase" id="RU369062"/>
    </source>
</evidence>
<comment type="similarity">
    <text evidence="1 4">Belongs to the polyphosphate kinase 2 (PPK2) family. Class I subfamily.</text>
</comment>
<comment type="caution">
    <text evidence="6">The sequence shown here is derived from an EMBL/GenBank/DDBJ whole genome shotgun (WGS) entry which is preliminary data.</text>
</comment>
<dbReference type="InterPro" id="IPR027417">
    <property type="entry name" value="P-loop_NTPase"/>
</dbReference>
<name>A0A3S0RE19_9GAMM</name>
<dbReference type="PANTHER" id="PTHR34383">
    <property type="entry name" value="POLYPHOSPHATE:AMP PHOSPHOTRANSFERASE-RELATED"/>
    <property type="match status" value="1"/>
</dbReference>
<dbReference type="InterPro" id="IPR022486">
    <property type="entry name" value="PPK2_PA0141"/>
</dbReference>
<dbReference type="Gene3D" id="3.40.50.300">
    <property type="entry name" value="P-loop containing nucleotide triphosphate hydrolases"/>
    <property type="match status" value="1"/>
</dbReference>
<feature type="domain" description="Polyphosphate kinase-2-related" evidence="5">
    <location>
        <begin position="4"/>
        <end position="226"/>
    </location>
</feature>
<dbReference type="GO" id="GO:0008976">
    <property type="term" value="F:polyphosphate kinase activity"/>
    <property type="evidence" value="ECO:0007669"/>
    <property type="project" value="UniProtKB-UniRule"/>
</dbReference>
<protein>
    <recommendedName>
        <fullName evidence="4">ADP/GDP-polyphosphate phosphotransferase</fullName>
        <ecNumber evidence="4">2.7.4.-</ecNumber>
    </recommendedName>
    <alternativeName>
        <fullName evidence="4">Polyphosphate kinase PPK2</fullName>
    </alternativeName>
</protein>
<sequence length="259" mass="30017">MSKQDKQYNKRIEELQLELAGLNRWLHESGKRLLVIFEGRDAAGKGGTIKRITESMDTRGYRIAALGKPDEVEAGQWYFQRYVAHLPAAGEMVLFDRSWYNRAVIEPLMGFCTKAQYEAFLDAVPAFEKLLTDDGIIVLKYWLTVDQKEQEKRFADRADDPLKRWKLSPVDIATRSKYAELGELRNKMIARTHTSNAPWFLVDFNSQKRGRINLIQHLLEHVSRHETPIPRVKLKPLKGKPKHENVKDKALWVPDTFGE</sequence>
<dbReference type="Pfam" id="PF03976">
    <property type="entry name" value="PPK2"/>
    <property type="match status" value="1"/>
</dbReference>
<comment type="subunit">
    <text evidence="4">Homotetramer.</text>
</comment>
<dbReference type="PIRSF" id="PIRSF028756">
    <property type="entry name" value="PPK2_prd"/>
    <property type="match status" value="1"/>
</dbReference>
<keyword evidence="7" id="KW-1185">Reference proteome</keyword>
<dbReference type="OrthoDB" id="9775224at2"/>
<reference evidence="6 7" key="1">
    <citation type="submission" date="2018-12" db="EMBL/GenBank/DDBJ databases">
        <title>Dyella dinghuensis sp. nov. DHOA06 and Dyella choica sp. nov. 4M-K27, isolated from forest soil.</title>
        <authorList>
            <person name="Qiu L.-H."/>
            <person name="Gao Z.-H."/>
        </authorList>
    </citation>
    <scope>NUCLEOTIDE SEQUENCE [LARGE SCALE GENOMIC DNA]</scope>
    <source>
        <strain evidence="6 7">DHOA06</strain>
    </source>
</reference>
<gene>
    <name evidence="6" type="primary">ppk2</name>
    <name evidence="6" type="ORF">EKH79_07510</name>
</gene>
<keyword evidence="2 4" id="KW-0808">Transferase</keyword>
<dbReference type="InterPro" id="IPR016898">
    <property type="entry name" value="Polyphosphate_phosphotransfera"/>
</dbReference>
<dbReference type="InterPro" id="IPR022488">
    <property type="entry name" value="PPK2-related"/>
</dbReference>
<keyword evidence="3 4" id="KW-0418">Kinase</keyword>
<evidence type="ECO:0000256" key="3">
    <source>
        <dbReference type="ARBA" id="ARBA00022777"/>
    </source>
</evidence>
<dbReference type="NCBIfam" id="TIGR03707">
    <property type="entry name" value="PPK2_P_aer"/>
    <property type="match status" value="1"/>
</dbReference>
<dbReference type="EC" id="2.7.4.-" evidence="4"/>
<dbReference type="EMBL" id="RYZR01000005">
    <property type="protein sequence ID" value="RUL63909.1"/>
    <property type="molecule type" value="Genomic_DNA"/>
</dbReference>
<evidence type="ECO:0000259" key="5">
    <source>
        <dbReference type="Pfam" id="PF03976"/>
    </source>
</evidence>
<evidence type="ECO:0000256" key="2">
    <source>
        <dbReference type="ARBA" id="ARBA00022679"/>
    </source>
</evidence>
<dbReference type="SUPFAM" id="SSF52540">
    <property type="entry name" value="P-loop containing nucleoside triphosphate hydrolases"/>
    <property type="match status" value="1"/>
</dbReference>